<sequence length="710" mass="78720">MWKDKTKAFFQQPDLSDIGSYIADLEVRERRVLKTLWHKRQIVLTGQTLEILDGNTLKFAFNIAYCTTRIQRSTENSFEFELREHGKSKIVFRAKTEYSRQEFINYLDKFKIWQLKTPRNRDTWTNLISVAEMINRKKLEELSFEIPRTKISVQQVQEHLLYMKEIYDLVATIPDIESLYSTFLSWEKDYFNGNQDTFACIVHLLHPVKYSPKAKDKLALADVLRKCPHSGCGAPFPLSLVYEMHILNKEFDCGACGGTVRYETYSIARFVKFAPCYKATYTLKNKPTEINFTTPPVPKDGNWTTMLAVLKEKLMATSPKLSCKGYSEMKSFYSSHINKQKTRNEGAFALDLVQAKFRQLDFINKMCPHFEYWMHPTVIEASIYRYEKFIYLLCLEDNGDVLVPTSDIDLVWHTHHVQHENYVSFCTNNTKGQYIIDHDDTIPGGDLAQGYATTFVTWSKTFNEAYSSFPPSYKSWSNLNPSYSREEWAKYGSVPQGDDRYYGVNESFDIDSIPYVTVIAKDHTENYEEIPADFSVYLTVIGTPVMDGRVRQPFTHQNTLMYRSGLPYYYKPNLYSSGCGGFGYYGSTDVSDTGNYLAMNSNDSGCSTGDCGGGGCASGSTDLSSRATGSWFSGGGVSGYTTSSGGGGCASSGYWGYFVSGGGSYGASDCGGGGCGASGCGASGGGGDGGGGGDVGGGCGDGGCGGGCGG</sequence>
<dbReference type="Proteomes" id="UP000243217">
    <property type="component" value="Unassembled WGS sequence"/>
</dbReference>
<dbReference type="InterPro" id="IPR009836">
    <property type="entry name" value="GRDP-like"/>
</dbReference>
<comment type="caution">
    <text evidence="1">The sequence shown here is derived from an EMBL/GenBank/DDBJ whole genome shotgun (WGS) entry which is preliminary data.</text>
</comment>
<dbReference type="InterPro" id="IPR011993">
    <property type="entry name" value="PH-like_dom_sf"/>
</dbReference>
<dbReference type="EMBL" id="JNBS01000809">
    <property type="protein sequence ID" value="OQS03674.1"/>
    <property type="molecule type" value="Genomic_DNA"/>
</dbReference>
<protein>
    <submittedName>
        <fullName evidence="1">Uncharacterized protein</fullName>
    </submittedName>
</protein>
<organism evidence="1 2">
    <name type="scientific">Thraustotheca clavata</name>
    <dbReference type="NCBI Taxonomy" id="74557"/>
    <lineage>
        <taxon>Eukaryota</taxon>
        <taxon>Sar</taxon>
        <taxon>Stramenopiles</taxon>
        <taxon>Oomycota</taxon>
        <taxon>Saprolegniomycetes</taxon>
        <taxon>Saprolegniales</taxon>
        <taxon>Achlyaceae</taxon>
        <taxon>Thraustotheca</taxon>
    </lineage>
</organism>
<name>A0A1W0A088_9STRA</name>
<keyword evidence="2" id="KW-1185">Reference proteome</keyword>
<proteinExistence type="predicted"/>
<evidence type="ECO:0000313" key="2">
    <source>
        <dbReference type="Proteomes" id="UP000243217"/>
    </source>
</evidence>
<dbReference type="PANTHER" id="PTHR34365">
    <property type="entry name" value="ENOLASE (DUF1399)"/>
    <property type="match status" value="1"/>
</dbReference>
<dbReference type="Pfam" id="PF07173">
    <property type="entry name" value="GRDP-like"/>
    <property type="match status" value="1"/>
</dbReference>
<dbReference type="Gene3D" id="2.30.29.30">
    <property type="entry name" value="Pleckstrin-homology domain (PH domain)/Phosphotyrosine-binding domain (PTB)"/>
    <property type="match status" value="1"/>
</dbReference>
<gene>
    <name evidence="1" type="ORF">THRCLA_04008</name>
</gene>
<accession>A0A1W0A088</accession>
<reference evidence="1 2" key="1">
    <citation type="journal article" date="2014" name="Genome Biol. Evol.">
        <title>The secreted proteins of Achlya hypogyna and Thraustotheca clavata identify the ancestral oomycete secretome and reveal gene acquisitions by horizontal gene transfer.</title>
        <authorList>
            <person name="Misner I."/>
            <person name="Blouin N."/>
            <person name="Leonard G."/>
            <person name="Richards T.A."/>
            <person name="Lane C.E."/>
        </authorList>
    </citation>
    <scope>NUCLEOTIDE SEQUENCE [LARGE SCALE GENOMIC DNA]</scope>
    <source>
        <strain evidence="1 2">ATCC 34112</strain>
    </source>
</reference>
<dbReference type="SUPFAM" id="SSF50729">
    <property type="entry name" value="PH domain-like"/>
    <property type="match status" value="1"/>
</dbReference>
<dbReference type="AlphaFoldDB" id="A0A1W0A088"/>
<dbReference type="CDD" id="cd00821">
    <property type="entry name" value="PH"/>
    <property type="match status" value="1"/>
</dbReference>
<dbReference type="STRING" id="74557.A0A1W0A088"/>
<dbReference type="OrthoDB" id="2684236at2759"/>
<evidence type="ECO:0000313" key="1">
    <source>
        <dbReference type="EMBL" id="OQS03674.1"/>
    </source>
</evidence>
<dbReference type="PANTHER" id="PTHR34365:SF7">
    <property type="entry name" value="GLYCINE-RICH DOMAIN-CONTAINING PROTEIN 1"/>
    <property type="match status" value="1"/>
</dbReference>